<dbReference type="EMBL" id="JXLU01000021">
    <property type="protein sequence ID" value="KIO73799.1"/>
    <property type="molecule type" value="Genomic_DNA"/>
</dbReference>
<gene>
    <name evidence="2" type="ORF">B4167_1861</name>
</gene>
<accession>A0A0D0FWI5</accession>
<keyword evidence="1" id="KW-0472">Membrane</keyword>
<evidence type="ECO:0000313" key="2">
    <source>
        <dbReference type="EMBL" id="KIO73799.1"/>
    </source>
</evidence>
<reference evidence="2 3" key="1">
    <citation type="submission" date="2015-01" db="EMBL/GenBank/DDBJ databases">
        <title>Draft Genome Sequences of Four Bacillus thermoamylovorans Strains, Isolated From Food Products.</title>
        <authorList>
            <person name="Krawcyk A.O."/>
            <person name="Berendsen E.M."/>
            <person name="Eijlander R.T."/>
            <person name="de Jong A."/>
            <person name="Wells-Bennik M."/>
            <person name="Kuipers O.P."/>
        </authorList>
    </citation>
    <scope>NUCLEOTIDE SEQUENCE [LARGE SCALE GENOMIC DNA]</scope>
    <source>
        <strain evidence="2 3">B4167</strain>
    </source>
</reference>
<dbReference type="AlphaFoldDB" id="A0A0D0FWI5"/>
<dbReference type="Proteomes" id="UP000032076">
    <property type="component" value="Unassembled WGS sequence"/>
</dbReference>
<protein>
    <submittedName>
        <fullName evidence="2">Uncharacterized protein</fullName>
    </submittedName>
</protein>
<keyword evidence="1" id="KW-0812">Transmembrane</keyword>
<feature type="transmembrane region" description="Helical" evidence="1">
    <location>
        <begin position="63"/>
        <end position="80"/>
    </location>
</feature>
<proteinExistence type="predicted"/>
<name>A0A0D0FWI5_9BACI</name>
<dbReference type="OrthoDB" id="1679483at2"/>
<organism evidence="2 3">
    <name type="scientific">Caldibacillus thermoamylovorans</name>
    <dbReference type="NCBI Taxonomy" id="35841"/>
    <lineage>
        <taxon>Bacteria</taxon>
        <taxon>Bacillati</taxon>
        <taxon>Bacillota</taxon>
        <taxon>Bacilli</taxon>
        <taxon>Bacillales</taxon>
        <taxon>Bacillaceae</taxon>
        <taxon>Caldibacillus</taxon>
    </lineage>
</organism>
<feature type="transmembrane region" description="Helical" evidence="1">
    <location>
        <begin position="39"/>
        <end position="56"/>
    </location>
</feature>
<sequence>MVEKVEERGKLENLINQFQHLHAEYTKIWLDDVFLHLDWWISIIISVGTWIFWFFYRKKESTHRLLYAGAFAMLISVILVI</sequence>
<comment type="caution">
    <text evidence="2">The sequence shown here is derived from an EMBL/GenBank/DDBJ whole genome shotgun (WGS) entry which is preliminary data.</text>
</comment>
<dbReference type="KEGG" id="bthv:CQJ30_10845"/>
<keyword evidence="1" id="KW-1133">Transmembrane helix</keyword>
<dbReference type="RefSeq" id="WP_052480312.1">
    <property type="nucleotide sequence ID" value="NZ_CP023704.1"/>
</dbReference>
<evidence type="ECO:0000256" key="1">
    <source>
        <dbReference type="SAM" id="Phobius"/>
    </source>
</evidence>
<evidence type="ECO:0000313" key="3">
    <source>
        <dbReference type="Proteomes" id="UP000032076"/>
    </source>
</evidence>